<evidence type="ECO:0000313" key="2">
    <source>
        <dbReference type="Proteomes" id="UP000646827"/>
    </source>
</evidence>
<dbReference type="EMBL" id="JAEPRB010000484">
    <property type="protein sequence ID" value="KAG2215837.1"/>
    <property type="molecule type" value="Genomic_DNA"/>
</dbReference>
<dbReference type="AlphaFoldDB" id="A0A8H7RRF2"/>
<protein>
    <submittedName>
        <fullName evidence="1">Uncharacterized protein</fullName>
    </submittedName>
</protein>
<dbReference type="Proteomes" id="UP000646827">
    <property type="component" value="Unassembled WGS sequence"/>
</dbReference>
<reference evidence="1 2" key="1">
    <citation type="submission" date="2020-12" db="EMBL/GenBank/DDBJ databases">
        <title>Metabolic potential, ecology and presence of endohyphal bacteria is reflected in genomic diversity of Mucoromycotina.</title>
        <authorList>
            <person name="Muszewska A."/>
            <person name="Okrasinska A."/>
            <person name="Steczkiewicz K."/>
            <person name="Drgas O."/>
            <person name="Orlowska M."/>
            <person name="Perlinska-Lenart U."/>
            <person name="Aleksandrzak-Piekarczyk T."/>
            <person name="Szatraj K."/>
            <person name="Zielenkiewicz U."/>
            <person name="Pilsyk S."/>
            <person name="Malc E."/>
            <person name="Mieczkowski P."/>
            <person name="Kruszewska J.S."/>
            <person name="Biernat P."/>
            <person name="Pawlowska J."/>
        </authorList>
    </citation>
    <scope>NUCLEOTIDE SEQUENCE [LARGE SCALE GENOMIC DNA]</scope>
    <source>
        <strain evidence="1 2">CBS 142.35</strain>
    </source>
</reference>
<keyword evidence="2" id="KW-1185">Reference proteome</keyword>
<gene>
    <name evidence="1" type="ORF">INT45_002906</name>
</gene>
<evidence type="ECO:0000313" key="1">
    <source>
        <dbReference type="EMBL" id="KAG2215837.1"/>
    </source>
</evidence>
<dbReference type="OrthoDB" id="2445244at2759"/>
<comment type="caution">
    <text evidence="1">The sequence shown here is derived from an EMBL/GenBank/DDBJ whole genome shotgun (WGS) entry which is preliminary data.</text>
</comment>
<sequence>MIATLILHASIAMPLINQDIFYEIYISSPLFMAQSWECHSYWTSFHPSLSDEEERRSSFKAHYRITLETFNNLIRKLSSCEEYMGSQLHGRFPLFIQVATVLWRFANSMFGFRVMEMTLGIKDGSYNNFTNRFVDAMKHVGEQVIIWPVNDRERALEIANGFRGRGTAEELRLSGVIGAMDGKLVVIHKPASRGNLYVDRKNWSSMSLLAVCDHRTKFMMVKTRDSG</sequence>
<proteinExistence type="predicted"/>
<name>A0A8H7RRF2_9FUNG</name>
<organism evidence="1 2">
    <name type="scientific">Circinella minor</name>
    <dbReference type="NCBI Taxonomy" id="1195481"/>
    <lineage>
        <taxon>Eukaryota</taxon>
        <taxon>Fungi</taxon>
        <taxon>Fungi incertae sedis</taxon>
        <taxon>Mucoromycota</taxon>
        <taxon>Mucoromycotina</taxon>
        <taxon>Mucoromycetes</taxon>
        <taxon>Mucorales</taxon>
        <taxon>Lichtheimiaceae</taxon>
        <taxon>Circinella</taxon>
    </lineage>
</organism>
<accession>A0A8H7RRF2</accession>